<dbReference type="EMBL" id="QDEB01131841">
    <property type="protein sequence ID" value="RZB39038.1"/>
    <property type="molecule type" value="Genomic_DNA"/>
</dbReference>
<dbReference type="STRING" id="1661398.A0A482V2S1"/>
<keyword evidence="6" id="KW-1185">Reference proteome</keyword>
<dbReference type="InterPro" id="IPR029047">
    <property type="entry name" value="HSP70_peptide-bd_sf"/>
</dbReference>
<evidence type="ECO:0000256" key="3">
    <source>
        <dbReference type="ARBA" id="ARBA00022840"/>
    </source>
</evidence>
<reference evidence="5 6" key="1">
    <citation type="submission" date="2017-03" db="EMBL/GenBank/DDBJ databases">
        <title>Genome of the blue death feigning beetle - Asbolus verrucosus.</title>
        <authorList>
            <person name="Rider S.D."/>
        </authorList>
    </citation>
    <scope>NUCLEOTIDE SEQUENCE [LARGE SCALE GENOMIC DNA]</scope>
    <source>
        <strain evidence="5">Butters</strain>
        <tissue evidence="5">Head and leg muscle</tissue>
    </source>
</reference>
<evidence type="ECO:0000313" key="5">
    <source>
        <dbReference type="EMBL" id="RZB39038.1"/>
    </source>
</evidence>
<feature type="non-terminal residue" evidence="5">
    <location>
        <position position="610"/>
    </location>
</feature>
<dbReference type="PRINTS" id="PR00301">
    <property type="entry name" value="HEATSHOCK70"/>
</dbReference>
<dbReference type="Proteomes" id="UP000292052">
    <property type="component" value="Unassembled WGS sequence"/>
</dbReference>
<dbReference type="PROSITE" id="PS01036">
    <property type="entry name" value="HSP70_3"/>
    <property type="match status" value="1"/>
</dbReference>
<dbReference type="PROSITE" id="PS00297">
    <property type="entry name" value="HSP70_1"/>
    <property type="match status" value="1"/>
</dbReference>
<dbReference type="Gene3D" id="2.60.34.10">
    <property type="entry name" value="Substrate Binding Domain Of DNAk, Chain A, domain 1"/>
    <property type="match status" value="1"/>
</dbReference>
<accession>A0A482V2S1</accession>
<dbReference type="FunFam" id="3.90.640.10:FF:000010">
    <property type="entry name" value="heat shock 70 kDa protein 14"/>
    <property type="match status" value="1"/>
</dbReference>
<comment type="similarity">
    <text evidence="1 4">Belongs to the heat shock protein 70 family.</text>
</comment>
<dbReference type="GO" id="GO:0140662">
    <property type="term" value="F:ATP-dependent protein folding chaperone"/>
    <property type="evidence" value="ECO:0007669"/>
    <property type="project" value="InterPro"/>
</dbReference>
<evidence type="ECO:0000256" key="1">
    <source>
        <dbReference type="ARBA" id="ARBA00007381"/>
    </source>
</evidence>
<dbReference type="Gene3D" id="3.30.420.40">
    <property type="match status" value="2"/>
</dbReference>
<organism evidence="5 6">
    <name type="scientific">Asbolus verrucosus</name>
    <name type="common">Desert ironclad beetle</name>
    <dbReference type="NCBI Taxonomy" id="1661398"/>
    <lineage>
        <taxon>Eukaryota</taxon>
        <taxon>Metazoa</taxon>
        <taxon>Ecdysozoa</taxon>
        <taxon>Arthropoda</taxon>
        <taxon>Hexapoda</taxon>
        <taxon>Insecta</taxon>
        <taxon>Pterygota</taxon>
        <taxon>Neoptera</taxon>
        <taxon>Endopterygota</taxon>
        <taxon>Coleoptera</taxon>
        <taxon>Polyphaga</taxon>
        <taxon>Cucujiformia</taxon>
        <taxon>Tenebrionidae</taxon>
        <taxon>Pimeliinae</taxon>
        <taxon>Asbolus</taxon>
    </lineage>
</organism>
<sequence length="610" mass="69040">MEDLVVGIDLGTTNCCVAYFLNGRIKILENREGGRITPSYVFLTEKNASIVGSYAKYIADSKPECGIYGIKRLIGRKFDDPHVQKNLKYFPFQIVGDSNEPVVLSKHTNKTIKRTPQELCTSILAKIKRDVEQKLGMAVDKAVITVPAYFDVKQRQATLEAATAAGFTVMKLLNEPTAAALNYYFENDCEENYSLVYDLGGGTFDVAILKRSSGNIDIIAVDGDNQLGGQDFDNLIVDHVCEELRNNYNYNPKSEIRAMRKIRSKCEKAKEILSLAEDTVIILDGIVQGHDTVEIDLTRHQFEEMADHLFWRTIEIVTNCLKYSNVPKTKIDDIILSGGSTRIPKLQTMISDCFGGKALNKCINPDESVAEGAALQAAMLSQNLKQQLKKIRISDVTPLSLGTCDHVSKMTFFIKRNTPIPISQTISFVNVRNQQDNMHFNLYEGERQDARKNRHVAHMTISNLTPSPPRQCRVSLTMNIDHNGIIKLEAKEELKNNTKDLKIVYSRGFTSDREVKNALKDAEDHKDEDEQFRRFAALKMYLLDYCEIAASNFESKNLTELYSEEYEFFTTARAAGEAMEMSDQSKLYRLISKAEFKGQHFAWRFGFDFS</sequence>
<dbReference type="CDD" id="cd24028">
    <property type="entry name" value="ASKHA_NBD_HSP70_HSPA1-like"/>
    <property type="match status" value="1"/>
</dbReference>
<dbReference type="AlphaFoldDB" id="A0A482V2S1"/>
<dbReference type="Gene3D" id="3.90.640.10">
    <property type="entry name" value="Actin, Chain A, domain 4"/>
    <property type="match status" value="1"/>
</dbReference>
<evidence type="ECO:0000256" key="4">
    <source>
        <dbReference type="RuleBase" id="RU003322"/>
    </source>
</evidence>
<dbReference type="SUPFAM" id="SSF100920">
    <property type="entry name" value="Heat shock protein 70kD (HSP70), peptide-binding domain"/>
    <property type="match status" value="1"/>
</dbReference>
<proteinExistence type="inferred from homology"/>
<dbReference type="SUPFAM" id="SSF53067">
    <property type="entry name" value="Actin-like ATPase domain"/>
    <property type="match status" value="2"/>
</dbReference>
<dbReference type="OrthoDB" id="2401965at2759"/>
<keyword evidence="3 4" id="KW-0067">ATP-binding</keyword>
<dbReference type="Pfam" id="PF00012">
    <property type="entry name" value="HSP70"/>
    <property type="match status" value="1"/>
</dbReference>
<gene>
    <name evidence="5" type="ORF">BDFB_009224</name>
</gene>
<dbReference type="InterPro" id="IPR013126">
    <property type="entry name" value="Hsp_70_fam"/>
</dbReference>
<dbReference type="InterPro" id="IPR018181">
    <property type="entry name" value="Heat_shock_70_CS"/>
</dbReference>
<protein>
    <submittedName>
        <fullName evidence="5">HSP70 and/or MreB Mbl domain containing protein</fullName>
    </submittedName>
</protein>
<evidence type="ECO:0000256" key="2">
    <source>
        <dbReference type="ARBA" id="ARBA00022741"/>
    </source>
</evidence>
<comment type="caution">
    <text evidence="5">The sequence shown here is derived from an EMBL/GenBank/DDBJ whole genome shotgun (WGS) entry which is preliminary data.</text>
</comment>
<dbReference type="GO" id="GO:0005524">
    <property type="term" value="F:ATP binding"/>
    <property type="evidence" value="ECO:0007669"/>
    <property type="project" value="UniProtKB-KW"/>
</dbReference>
<dbReference type="PANTHER" id="PTHR19375">
    <property type="entry name" value="HEAT SHOCK PROTEIN 70KDA"/>
    <property type="match status" value="1"/>
</dbReference>
<name>A0A482V2S1_ASBVE</name>
<evidence type="ECO:0000313" key="6">
    <source>
        <dbReference type="Proteomes" id="UP000292052"/>
    </source>
</evidence>
<dbReference type="InterPro" id="IPR043129">
    <property type="entry name" value="ATPase_NBD"/>
</dbReference>
<keyword evidence="2 4" id="KW-0547">Nucleotide-binding</keyword>